<evidence type="ECO:0000313" key="2">
    <source>
        <dbReference type="Proteomes" id="UP000029500"/>
    </source>
</evidence>
<keyword evidence="2" id="KW-1185">Reference proteome</keyword>
<gene>
    <name evidence="1" type="ORF">PGRAT_06265</name>
</gene>
<proteinExistence type="predicted"/>
<dbReference type="Proteomes" id="UP000029500">
    <property type="component" value="Chromosome"/>
</dbReference>
<accession>A0A089NE72</accession>
<protein>
    <submittedName>
        <fullName evidence="1">Uncharacterized protein</fullName>
    </submittedName>
</protein>
<sequence length="70" mass="7798">MRAKFKGISTFHLSASGHARQFEVFLPFIGPPTASRASRQQLRPGGIHFRRLIALPGLPGAYRSAFCFHM</sequence>
<dbReference type="KEGG" id="pgm:PGRAT_06265"/>
<organism evidence="1 2">
    <name type="scientific">Paenibacillus graminis</name>
    <dbReference type="NCBI Taxonomy" id="189425"/>
    <lineage>
        <taxon>Bacteria</taxon>
        <taxon>Bacillati</taxon>
        <taxon>Bacillota</taxon>
        <taxon>Bacilli</taxon>
        <taxon>Bacillales</taxon>
        <taxon>Paenibacillaceae</taxon>
        <taxon>Paenibacillus</taxon>
    </lineage>
</organism>
<evidence type="ECO:0000313" key="1">
    <source>
        <dbReference type="EMBL" id="AIQ67289.1"/>
    </source>
</evidence>
<name>A0A089NE72_9BACL</name>
<dbReference type="EMBL" id="CP009287">
    <property type="protein sequence ID" value="AIQ67289.1"/>
    <property type="molecule type" value="Genomic_DNA"/>
</dbReference>
<dbReference type="AlphaFoldDB" id="A0A089NE72"/>
<dbReference type="HOGENOM" id="CLU_2754051_0_0_9"/>
<reference evidence="1 2" key="1">
    <citation type="submission" date="2014-08" db="EMBL/GenBank/DDBJ databases">
        <title>Comparative genomics of the Paenibacillus odorifer group.</title>
        <authorList>
            <person name="den Bakker H.C."/>
            <person name="Tsai Y.-C."/>
            <person name="Martin N."/>
            <person name="Korlach J."/>
            <person name="Wiedmann M."/>
        </authorList>
    </citation>
    <scope>NUCLEOTIDE SEQUENCE [LARGE SCALE GENOMIC DNA]</scope>
    <source>
        <strain evidence="1 2">DSM 15220</strain>
    </source>
</reference>